<dbReference type="Proteomes" id="UP000235739">
    <property type="component" value="Unassembled WGS sequence"/>
</dbReference>
<gene>
    <name evidence="2" type="ORF">CIK84_08205</name>
</gene>
<proteinExistence type="predicted"/>
<evidence type="ECO:0000313" key="2">
    <source>
        <dbReference type="EMBL" id="PMQ21512.1"/>
    </source>
</evidence>
<keyword evidence="1" id="KW-1133">Transmembrane helix</keyword>
<dbReference type="EMBL" id="PNQX01000001">
    <property type="protein sequence ID" value="PMQ21512.1"/>
    <property type="molecule type" value="Genomic_DNA"/>
</dbReference>
<feature type="transmembrane region" description="Helical" evidence="1">
    <location>
        <begin position="15"/>
        <end position="36"/>
    </location>
</feature>
<feature type="transmembrane region" description="Helical" evidence="1">
    <location>
        <begin position="103"/>
        <end position="126"/>
    </location>
</feature>
<keyword evidence="1" id="KW-0812">Transmembrane</keyword>
<sequence length="423" mass="45606">MVHLMTYVRESLRGIWFRATVFTIAGIVLAMSAPLLSGLIPEGLSNAFGNDAAGTLLQILASSMLAVTTFSLTTMVSAYSTATQIGTPRSIQLLIADRTSQNALSTYVGAFAFSIVGIIALSIGVYSDSERAFLLLGTILVIAMVLVTLLRWISFLTIFGRMSDIIDRVGKASSKAMQEYASQPLLGGQHWVQPPASAIPVEGTGSGFIVKVHVAELQRIAESEGCQIWVERRTGSRIFAQHPVAYLSKPVSQESHQAVQRAFTIAAHRTFEQDPRLGLTSLSEISSKALSPGINDPGTVIEVLAATHKVLDIALTAKATETPSAPLVHVRQLDPRDLVEDAFRATSRDGAANVEVMMRIQKELGALIAIADSSWDEALKALAVDSLRRAELCLELEEDLREVRLMHRRALSSNGISKDAGQG</sequence>
<comment type="caution">
    <text evidence="2">The sequence shown here is derived from an EMBL/GenBank/DDBJ whole genome shotgun (WGS) entry which is preliminary data.</text>
</comment>
<organism evidence="2 3">
    <name type="scientific">Glutamicibacter arilaitensis</name>
    <dbReference type="NCBI Taxonomy" id="256701"/>
    <lineage>
        <taxon>Bacteria</taxon>
        <taxon>Bacillati</taxon>
        <taxon>Actinomycetota</taxon>
        <taxon>Actinomycetes</taxon>
        <taxon>Micrococcales</taxon>
        <taxon>Micrococcaceae</taxon>
        <taxon>Glutamicibacter</taxon>
    </lineage>
</organism>
<reference evidence="2 3" key="1">
    <citation type="journal article" date="2017" name="Elife">
        <title>Extensive horizontal gene transfer in cheese-associated bacteria.</title>
        <authorList>
            <person name="Bonham K.S."/>
            <person name="Wolfe B.E."/>
            <person name="Dutton R.J."/>
        </authorList>
    </citation>
    <scope>NUCLEOTIDE SEQUENCE [LARGE SCALE GENOMIC DNA]</scope>
    <source>
        <strain evidence="2 3">JB182</strain>
    </source>
</reference>
<dbReference type="AlphaFoldDB" id="A0A2N7S5V3"/>
<evidence type="ECO:0000313" key="3">
    <source>
        <dbReference type="Proteomes" id="UP000235739"/>
    </source>
</evidence>
<dbReference type="InterPro" id="IPR018723">
    <property type="entry name" value="DUF2254_membrane"/>
</dbReference>
<evidence type="ECO:0000256" key="1">
    <source>
        <dbReference type="SAM" id="Phobius"/>
    </source>
</evidence>
<name>A0A2N7S5V3_9MICC</name>
<feature type="transmembrane region" description="Helical" evidence="1">
    <location>
        <begin position="56"/>
        <end position="82"/>
    </location>
</feature>
<feature type="transmembrane region" description="Helical" evidence="1">
    <location>
        <begin position="132"/>
        <end position="153"/>
    </location>
</feature>
<dbReference type="Pfam" id="PF10011">
    <property type="entry name" value="DUF2254"/>
    <property type="match status" value="1"/>
</dbReference>
<keyword evidence="1" id="KW-0472">Membrane</keyword>
<accession>A0A2N7S5V3</accession>
<protein>
    <submittedName>
        <fullName evidence="2">DUF2254 domain-containing protein</fullName>
    </submittedName>
</protein>